<dbReference type="SUPFAM" id="SSF52833">
    <property type="entry name" value="Thioredoxin-like"/>
    <property type="match status" value="1"/>
</dbReference>
<evidence type="ECO:0000313" key="4">
    <source>
        <dbReference type="Proteomes" id="UP001157069"/>
    </source>
</evidence>
<organism evidence="3 4">
    <name type="scientific">Homoserinibacter gongjuensis</name>
    <dbReference type="NCBI Taxonomy" id="1162968"/>
    <lineage>
        <taxon>Bacteria</taxon>
        <taxon>Bacillati</taxon>
        <taxon>Actinomycetota</taxon>
        <taxon>Actinomycetes</taxon>
        <taxon>Micrococcales</taxon>
        <taxon>Microbacteriaceae</taxon>
        <taxon>Homoserinibacter</taxon>
    </lineage>
</organism>
<proteinExistence type="predicted"/>
<name>A0ABQ6JZ75_9MICO</name>
<evidence type="ECO:0000256" key="2">
    <source>
        <dbReference type="SAM" id="MobiDB-lite"/>
    </source>
</evidence>
<protein>
    <recommendedName>
        <fullName evidence="5">Thioredoxin</fullName>
    </recommendedName>
</protein>
<dbReference type="Gene3D" id="3.40.30.10">
    <property type="entry name" value="Glutaredoxin"/>
    <property type="match status" value="1"/>
</dbReference>
<gene>
    <name evidence="3" type="ORF">GCM10025869_24100</name>
</gene>
<dbReference type="PANTHER" id="PTHR45663:SF11">
    <property type="entry name" value="GEO12009P1"/>
    <property type="match status" value="1"/>
</dbReference>
<reference evidence="4" key="1">
    <citation type="journal article" date="2019" name="Int. J. Syst. Evol. Microbiol.">
        <title>The Global Catalogue of Microorganisms (GCM) 10K type strain sequencing project: providing services to taxonomists for standard genome sequencing and annotation.</title>
        <authorList>
            <consortium name="The Broad Institute Genomics Platform"/>
            <consortium name="The Broad Institute Genome Sequencing Center for Infectious Disease"/>
            <person name="Wu L."/>
            <person name="Ma J."/>
        </authorList>
    </citation>
    <scope>NUCLEOTIDE SEQUENCE [LARGE SCALE GENOMIC DNA]</scope>
    <source>
        <strain evidence="4">NBRC 108755</strain>
    </source>
</reference>
<evidence type="ECO:0000256" key="1">
    <source>
        <dbReference type="ARBA" id="ARBA00023284"/>
    </source>
</evidence>
<feature type="region of interest" description="Disordered" evidence="2">
    <location>
        <begin position="144"/>
        <end position="173"/>
    </location>
</feature>
<dbReference type="InterPro" id="IPR036249">
    <property type="entry name" value="Thioredoxin-like_sf"/>
</dbReference>
<feature type="region of interest" description="Disordered" evidence="2">
    <location>
        <begin position="219"/>
        <end position="246"/>
    </location>
</feature>
<sequence>MTDLPSANLRGAVDLSGLVRRASDATRPAGDAPASSSLVFDTNDASFQSVVELSTRVPVIVEFIAPGLSSALGPVVESYGGRLVLAVVDGSVNPQLAQAFQVREVPTVAAIIGGRPVNLFIGIPSDAEVRQVLDELLQLAAENGVTGTVPTGEPAEGEDDAEPAPEPLPPHHQEAFDAISAGDYPTAIAEYRKAITENPRDQLAVAGLAQVSLLDRLTGTTAGRSGMPPPRVPATSTRSCGSPTST</sequence>
<dbReference type="RefSeq" id="WP_348533859.1">
    <property type="nucleotide sequence ID" value="NZ_BSVA01000001.1"/>
</dbReference>
<evidence type="ECO:0000313" key="3">
    <source>
        <dbReference type="EMBL" id="GMA91881.1"/>
    </source>
</evidence>
<dbReference type="EMBL" id="BSVA01000001">
    <property type="protein sequence ID" value="GMA91881.1"/>
    <property type="molecule type" value="Genomic_DNA"/>
</dbReference>
<dbReference type="Proteomes" id="UP001157069">
    <property type="component" value="Unassembled WGS sequence"/>
</dbReference>
<evidence type="ECO:0008006" key="5">
    <source>
        <dbReference type="Google" id="ProtNLM"/>
    </source>
</evidence>
<comment type="caution">
    <text evidence="3">The sequence shown here is derived from an EMBL/GenBank/DDBJ whole genome shotgun (WGS) entry which is preliminary data.</text>
</comment>
<feature type="compositionally biased region" description="Polar residues" evidence="2">
    <location>
        <begin position="234"/>
        <end position="246"/>
    </location>
</feature>
<dbReference type="CDD" id="cd02956">
    <property type="entry name" value="ybbN"/>
    <property type="match status" value="1"/>
</dbReference>
<accession>A0ABQ6JZ75</accession>
<keyword evidence="4" id="KW-1185">Reference proteome</keyword>
<keyword evidence="1" id="KW-0676">Redox-active center</keyword>
<dbReference type="PANTHER" id="PTHR45663">
    <property type="entry name" value="GEO12009P1"/>
    <property type="match status" value="1"/>
</dbReference>